<dbReference type="PANTHER" id="PTHR36439:SF1">
    <property type="entry name" value="DUF1697 DOMAIN-CONTAINING PROTEIN"/>
    <property type="match status" value="1"/>
</dbReference>
<gene>
    <name evidence="1" type="ORF">GCM10011572_17240</name>
</gene>
<dbReference type="Proteomes" id="UP000622638">
    <property type="component" value="Unassembled WGS sequence"/>
</dbReference>
<dbReference type="EMBL" id="BMKG01000006">
    <property type="protein sequence ID" value="GGB95814.1"/>
    <property type="molecule type" value="Genomic_DNA"/>
</dbReference>
<name>A0ABQ1KHI3_9BURK</name>
<dbReference type="Pfam" id="PF08002">
    <property type="entry name" value="DUF1697"/>
    <property type="match status" value="1"/>
</dbReference>
<comment type="caution">
    <text evidence="1">The sequence shown here is derived from an EMBL/GenBank/DDBJ whole genome shotgun (WGS) entry which is preliminary data.</text>
</comment>
<dbReference type="InterPro" id="IPR012545">
    <property type="entry name" value="DUF1697"/>
</dbReference>
<evidence type="ECO:0000313" key="1">
    <source>
        <dbReference type="EMBL" id="GGB95814.1"/>
    </source>
</evidence>
<evidence type="ECO:0008006" key="3">
    <source>
        <dbReference type="Google" id="ProtNLM"/>
    </source>
</evidence>
<dbReference type="RefSeq" id="WP_229417481.1">
    <property type="nucleotide sequence ID" value="NZ_BMKG01000006.1"/>
</dbReference>
<proteinExistence type="predicted"/>
<evidence type="ECO:0000313" key="2">
    <source>
        <dbReference type="Proteomes" id="UP000622638"/>
    </source>
</evidence>
<protein>
    <recommendedName>
        <fullName evidence="3">DUF1697 domain-containing protein</fullName>
    </recommendedName>
</protein>
<dbReference type="PIRSF" id="PIRSF008502">
    <property type="entry name" value="UCP008502"/>
    <property type="match status" value="1"/>
</dbReference>
<accession>A0ABQ1KHI3</accession>
<sequence>MRYACMLRGVNVSGQRKLTMKELVAFCTQIGFSNAESYLQSGNIILDSDLSAHEVESRLEQGICSQFGYDDVDVLALNAQELGAVISSLPAGWQDYDTSKLHFTFVKRAAAARSKPAGKDNDFAPDEYMLGRDVAYVHCPNGYGRTKLNNSFFERLLNARATTRNWNTTQKLYELASG</sequence>
<keyword evidence="2" id="KW-1185">Reference proteome</keyword>
<dbReference type="Gene3D" id="3.30.70.1280">
    <property type="entry name" value="SP0830-like domains"/>
    <property type="match status" value="1"/>
</dbReference>
<organism evidence="1 2">
    <name type="scientific">Pseudoduganella buxea</name>
    <dbReference type="NCBI Taxonomy" id="1949069"/>
    <lineage>
        <taxon>Bacteria</taxon>
        <taxon>Pseudomonadati</taxon>
        <taxon>Pseudomonadota</taxon>
        <taxon>Betaproteobacteria</taxon>
        <taxon>Burkholderiales</taxon>
        <taxon>Oxalobacteraceae</taxon>
        <taxon>Telluria group</taxon>
        <taxon>Pseudoduganella</taxon>
    </lineage>
</organism>
<reference evidence="2" key="1">
    <citation type="journal article" date="2019" name="Int. J. Syst. Evol. Microbiol.">
        <title>The Global Catalogue of Microorganisms (GCM) 10K type strain sequencing project: providing services to taxonomists for standard genome sequencing and annotation.</title>
        <authorList>
            <consortium name="The Broad Institute Genomics Platform"/>
            <consortium name="The Broad Institute Genome Sequencing Center for Infectious Disease"/>
            <person name="Wu L."/>
            <person name="Ma J."/>
        </authorList>
    </citation>
    <scope>NUCLEOTIDE SEQUENCE [LARGE SCALE GENOMIC DNA]</scope>
    <source>
        <strain evidence="2">CGMCC 1.15931</strain>
    </source>
</reference>
<dbReference type="SUPFAM" id="SSF160379">
    <property type="entry name" value="SP0830-like"/>
    <property type="match status" value="1"/>
</dbReference>
<dbReference type="PANTHER" id="PTHR36439">
    <property type="entry name" value="BLL4334 PROTEIN"/>
    <property type="match status" value="1"/>
</dbReference>